<sequence length="112" mass="11967">MELPCRRLADGLELRVRARPKAARDGIDGCVADAQGEWWLAVRVTAPPDDGKANAAILRLLGKRMGVAVSRLTLLAGAAARWKRIRVEGQPDELAASLAAMAGHSQLGESKE</sequence>
<dbReference type="HAMAP" id="MF_00634">
    <property type="entry name" value="UPF0235"/>
    <property type="match status" value="1"/>
</dbReference>
<name>A0AAP3XPH6_9PROT</name>
<proteinExistence type="inferred from homology"/>
<dbReference type="SMART" id="SM01152">
    <property type="entry name" value="DUF167"/>
    <property type="match status" value="1"/>
</dbReference>
<dbReference type="InterPro" id="IPR003746">
    <property type="entry name" value="DUF167"/>
</dbReference>
<evidence type="ECO:0000256" key="2">
    <source>
        <dbReference type="HAMAP-Rule" id="MF_00634"/>
    </source>
</evidence>
<dbReference type="NCBIfam" id="TIGR00251">
    <property type="entry name" value="DUF167 family protein"/>
    <property type="match status" value="1"/>
</dbReference>
<dbReference type="Proteomes" id="UP001301140">
    <property type="component" value="Unassembled WGS sequence"/>
</dbReference>
<dbReference type="Gene3D" id="3.30.1200.10">
    <property type="entry name" value="YggU-like"/>
    <property type="match status" value="1"/>
</dbReference>
<protein>
    <recommendedName>
        <fullName evidence="2">UPF0235 protein PZ740_02120</fullName>
    </recommendedName>
</protein>
<comment type="caution">
    <text evidence="3">The sequence shown here is derived from an EMBL/GenBank/DDBJ whole genome shotgun (WGS) entry which is preliminary data.</text>
</comment>
<evidence type="ECO:0000256" key="1">
    <source>
        <dbReference type="ARBA" id="ARBA00010364"/>
    </source>
</evidence>
<organism evidence="3 4">
    <name type="scientific">Marinimicrococcus flavescens</name>
    <dbReference type="NCBI Taxonomy" id="3031815"/>
    <lineage>
        <taxon>Bacteria</taxon>
        <taxon>Pseudomonadati</taxon>
        <taxon>Pseudomonadota</taxon>
        <taxon>Alphaproteobacteria</taxon>
        <taxon>Geminicoccales</taxon>
        <taxon>Geminicoccaceae</taxon>
        <taxon>Marinimicrococcus</taxon>
    </lineage>
</organism>
<dbReference type="EMBL" id="JARGEQ010000013">
    <property type="protein sequence ID" value="MDF1585178.1"/>
    <property type="molecule type" value="Genomic_DNA"/>
</dbReference>
<dbReference type="InterPro" id="IPR036591">
    <property type="entry name" value="YggU-like_sf"/>
</dbReference>
<dbReference type="SUPFAM" id="SSF69786">
    <property type="entry name" value="YggU-like"/>
    <property type="match status" value="1"/>
</dbReference>
<evidence type="ECO:0000313" key="3">
    <source>
        <dbReference type="EMBL" id="MDF1585178.1"/>
    </source>
</evidence>
<reference evidence="3 4" key="1">
    <citation type="submission" date="2023-03" db="EMBL/GenBank/DDBJ databases">
        <title>YIM 152171 draft genome.</title>
        <authorList>
            <person name="Yang Z."/>
        </authorList>
    </citation>
    <scope>NUCLEOTIDE SEQUENCE [LARGE SCALE GENOMIC DNA]</scope>
    <source>
        <strain evidence="3 4">YIM 152171</strain>
    </source>
</reference>
<dbReference type="AlphaFoldDB" id="A0AAP3XPH6"/>
<gene>
    <name evidence="3" type="ORF">PZ740_02120</name>
</gene>
<dbReference type="Pfam" id="PF02594">
    <property type="entry name" value="DUF167"/>
    <property type="match status" value="1"/>
</dbReference>
<accession>A0AAP3XPH6</accession>
<comment type="similarity">
    <text evidence="1 2">Belongs to the UPF0235 family.</text>
</comment>
<evidence type="ECO:0000313" key="4">
    <source>
        <dbReference type="Proteomes" id="UP001301140"/>
    </source>
</evidence>
<keyword evidence="4" id="KW-1185">Reference proteome</keyword>
<dbReference type="RefSeq" id="WP_327787590.1">
    <property type="nucleotide sequence ID" value="NZ_JARGEQ010000013.1"/>
</dbReference>